<dbReference type="OrthoDB" id="3251881at2"/>
<gene>
    <name evidence="1" type="ORF">CAP51_03395</name>
</gene>
<dbReference type="AlphaFoldDB" id="A0A1Z9Z2K4"/>
<protein>
    <recommendedName>
        <fullName evidence="3">Lipopolysaccharide biosynthesis protein</fullName>
    </recommendedName>
</protein>
<name>A0A1Z9Z2K4_9GAMM</name>
<proteinExistence type="predicted"/>
<dbReference type="RefSeq" id="WP_087619333.1">
    <property type="nucleotide sequence ID" value="NZ_NEXX01000001.1"/>
</dbReference>
<sequence>MKKIKMILAMPSHSNFATPIQDNLKYHNFDIEFINSSPEHLKRLKLPFTISICHFFRKIFHVNASTYKTEAKQFLKNQIIVKEINDKLSNQNFDYALVIRPDLFSLTQLELIKTYTYQKFIGYQWNGLGRFPDTLFSIKLFDRFFIFDHTDLSNPDYASYPLLGCTNFYFDMYQPQPIAHHGIIAYFVGLHFDERSMSINFCAQELVKHGIILDFNIKFRHGEQNAHLQYPSKEIKFIKKNIDFDENIKRINQSDILVDVVNPIHNGLSFRTFEALYYEKKLITNNKMVQNYDFYHPNNILIWDGQDLTGLTAFLAKPFTPIDKKIVEKYGFKNWIKNILDLPPYQLIRLPDSFD</sequence>
<accession>A0A1Z9Z2K4</accession>
<evidence type="ECO:0000313" key="1">
    <source>
        <dbReference type="EMBL" id="OUY08669.1"/>
    </source>
</evidence>
<evidence type="ECO:0008006" key="3">
    <source>
        <dbReference type="Google" id="ProtNLM"/>
    </source>
</evidence>
<dbReference type="Proteomes" id="UP000196536">
    <property type="component" value="Unassembled WGS sequence"/>
</dbReference>
<reference evidence="1 2" key="1">
    <citation type="submission" date="2017-05" db="EMBL/GenBank/DDBJ databases">
        <title>Acinetobacter populi ANC 5415 (= PBJ7), whole genome shotgun sequencing project.</title>
        <authorList>
            <person name="Nemec A."/>
            <person name="Radolfova-Krizova L."/>
        </authorList>
    </citation>
    <scope>NUCLEOTIDE SEQUENCE [LARGE SCALE GENOMIC DNA]</scope>
    <source>
        <strain evidence="1 2">PBJ7</strain>
    </source>
</reference>
<comment type="caution">
    <text evidence="1">The sequence shown here is derived from an EMBL/GenBank/DDBJ whole genome shotgun (WGS) entry which is preliminary data.</text>
</comment>
<evidence type="ECO:0000313" key="2">
    <source>
        <dbReference type="Proteomes" id="UP000196536"/>
    </source>
</evidence>
<dbReference type="EMBL" id="NEXX01000001">
    <property type="protein sequence ID" value="OUY08669.1"/>
    <property type="molecule type" value="Genomic_DNA"/>
</dbReference>
<keyword evidence="2" id="KW-1185">Reference proteome</keyword>
<organism evidence="1 2">
    <name type="scientific">Acinetobacter populi</name>
    <dbReference type="NCBI Taxonomy" id="1582270"/>
    <lineage>
        <taxon>Bacteria</taxon>
        <taxon>Pseudomonadati</taxon>
        <taxon>Pseudomonadota</taxon>
        <taxon>Gammaproteobacteria</taxon>
        <taxon>Moraxellales</taxon>
        <taxon>Moraxellaceae</taxon>
        <taxon>Acinetobacter</taxon>
    </lineage>
</organism>